<reference evidence="3" key="1">
    <citation type="journal article" date="2023" name="DNA Res.">
        <title>Chromosome-level genome assembly of Phrynocephalus forsythii using third-generation DNA sequencing and Hi-C analysis.</title>
        <authorList>
            <person name="Qi Y."/>
            <person name="Zhao W."/>
            <person name="Zhao Y."/>
            <person name="Niu C."/>
            <person name="Cao S."/>
            <person name="Zhang Y."/>
        </authorList>
    </citation>
    <scope>NUCLEOTIDE SEQUENCE</scope>
    <source>
        <tissue evidence="3">Muscle</tissue>
    </source>
</reference>
<feature type="coiled-coil region" evidence="1">
    <location>
        <begin position="392"/>
        <end position="419"/>
    </location>
</feature>
<feature type="region of interest" description="Disordered" evidence="2">
    <location>
        <begin position="273"/>
        <end position="295"/>
    </location>
</feature>
<feature type="region of interest" description="Disordered" evidence="2">
    <location>
        <begin position="328"/>
        <end position="386"/>
    </location>
</feature>
<feature type="compositionally biased region" description="Polar residues" evidence="2">
    <location>
        <begin position="41"/>
        <end position="54"/>
    </location>
</feature>
<dbReference type="Proteomes" id="UP001142489">
    <property type="component" value="Unassembled WGS sequence"/>
</dbReference>
<organism evidence="3 4">
    <name type="scientific">Phrynocephalus forsythii</name>
    <dbReference type="NCBI Taxonomy" id="171643"/>
    <lineage>
        <taxon>Eukaryota</taxon>
        <taxon>Metazoa</taxon>
        <taxon>Chordata</taxon>
        <taxon>Craniata</taxon>
        <taxon>Vertebrata</taxon>
        <taxon>Euteleostomi</taxon>
        <taxon>Lepidosauria</taxon>
        <taxon>Squamata</taxon>
        <taxon>Bifurcata</taxon>
        <taxon>Unidentata</taxon>
        <taxon>Episquamata</taxon>
        <taxon>Toxicofera</taxon>
        <taxon>Iguania</taxon>
        <taxon>Acrodonta</taxon>
        <taxon>Agamidae</taxon>
        <taxon>Agaminae</taxon>
        <taxon>Phrynocephalus</taxon>
    </lineage>
</organism>
<feature type="compositionally biased region" description="Basic and acidic residues" evidence="2">
    <location>
        <begin position="55"/>
        <end position="68"/>
    </location>
</feature>
<evidence type="ECO:0000256" key="2">
    <source>
        <dbReference type="SAM" id="MobiDB-lite"/>
    </source>
</evidence>
<proteinExistence type="predicted"/>
<name>A0A9Q0XC21_9SAUR</name>
<keyword evidence="1" id="KW-0175">Coiled coil</keyword>
<feature type="compositionally biased region" description="Basic and acidic residues" evidence="2">
    <location>
        <begin position="213"/>
        <end position="240"/>
    </location>
</feature>
<feature type="region of interest" description="Disordered" evidence="2">
    <location>
        <begin position="1"/>
        <end position="256"/>
    </location>
</feature>
<evidence type="ECO:0000313" key="4">
    <source>
        <dbReference type="Proteomes" id="UP001142489"/>
    </source>
</evidence>
<dbReference type="EMBL" id="JAPFRF010000017">
    <property type="protein sequence ID" value="KAJ7308970.1"/>
    <property type="molecule type" value="Genomic_DNA"/>
</dbReference>
<gene>
    <name evidence="3" type="ORF">JRQ81_008252</name>
</gene>
<evidence type="ECO:0000313" key="3">
    <source>
        <dbReference type="EMBL" id="KAJ7308970.1"/>
    </source>
</evidence>
<protein>
    <submittedName>
        <fullName evidence="3">Uncharacterized protein</fullName>
    </submittedName>
</protein>
<feature type="compositionally biased region" description="Basic and acidic residues" evidence="2">
    <location>
        <begin position="81"/>
        <end position="108"/>
    </location>
</feature>
<evidence type="ECO:0000256" key="1">
    <source>
        <dbReference type="SAM" id="Coils"/>
    </source>
</evidence>
<comment type="caution">
    <text evidence="3">The sequence shown here is derived from an EMBL/GenBank/DDBJ whole genome shotgun (WGS) entry which is preliminary data.</text>
</comment>
<dbReference type="AlphaFoldDB" id="A0A9Q0XC21"/>
<dbReference type="OrthoDB" id="271628at2759"/>
<feature type="compositionally biased region" description="Basic and acidic residues" evidence="2">
    <location>
        <begin position="18"/>
        <end position="29"/>
    </location>
</feature>
<feature type="compositionally biased region" description="Pro residues" evidence="2">
    <location>
        <begin position="284"/>
        <end position="295"/>
    </location>
</feature>
<feature type="compositionally biased region" description="Basic and acidic residues" evidence="2">
    <location>
        <begin position="164"/>
        <end position="189"/>
    </location>
</feature>
<accession>A0A9Q0XC21</accession>
<sequence>MDLYLPTGAQSQELSSRSLDRLPKTRSMDDLLSACDPGSLLTRTSSDPNLNNHCQEARVGLDPRLPRAEEEEEEPTAARELPGEEPPRTTEQQPWREGHPLDPTDRGKPSPQDRGLSRTVGGPSTGAEETSRACLEGLDGARPAPNAASGEKTPFSNSSQTEEPPERFPHGPTKDRPVIPESNGRRDLVETSCPAPSLQLEGPSQTRPVPGAPKEEAQPGGLKEEGPRRGSPRAGEEGGHLGKGPAEWWRKGVSQSQTSEFSLLGANWDSFQALGASLPGGDAGPPPPPPPPPLPRRLLSYYSCCNRRAGGRPFWATGLCLSGQWPSKDGGKPHGLARKPSKPWLTGPGKAAALGPKHGVLSSSSSSSSSPPPGAPPYLEDDGLPFPTDVIQHRLRQIEATYKQEVEQLRRQVRELQLRLDIRHCYPLPAEPPWTTRTTLLASRSPTAVKTRTLTTAKTASPKQAGSRWIKGKLRSRAGCPTTWLRTASTVIVSSGSPNAGITAGTVGMYFAPAVAT</sequence>
<feature type="compositionally biased region" description="Polar residues" evidence="2">
    <location>
        <begin position="8"/>
        <end position="17"/>
    </location>
</feature>
<keyword evidence="4" id="KW-1185">Reference proteome</keyword>